<dbReference type="PROSITE" id="PS51257">
    <property type="entry name" value="PROKAR_LIPOPROTEIN"/>
    <property type="match status" value="1"/>
</dbReference>
<dbReference type="Gene3D" id="2.60.40.10">
    <property type="entry name" value="Immunoglobulins"/>
    <property type="match status" value="1"/>
</dbReference>
<comment type="caution">
    <text evidence="4">Lacks conserved residue(s) required for the propagation of feature annotation.</text>
</comment>
<keyword evidence="6" id="KW-0812">Transmembrane</keyword>
<proteinExistence type="predicted"/>
<dbReference type="SMART" id="SM00369">
    <property type="entry name" value="LRR_TYP"/>
    <property type="match status" value="7"/>
</dbReference>
<evidence type="ECO:0000256" key="5">
    <source>
        <dbReference type="SAM" id="MobiDB-lite"/>
    </source>
</evidence>
<dbReference type="InterPro" id="IPR001611">
    <property type="entry name" value="Leu-rich_rpt"/>
</dbReference>
<feature type="domain" description="EGF-like" evidence="8">
    <location>
        <begin position="405"/>
        <end position="442"/>
    </location>
</feature>
<keyword evidence="4" id="KW-0245">EGF-like domain</keyword>
<feature type="disulfide bond" evidence="4">
    <location>
        <begin position="432"/>
        <end position="441"/>
    </location>
</feature>
<dbReference type="PANTHER" id="PTHR45712">
    <property type="entry name" value="AGAP008170-PA"/>
    <property type="match status" value="1"/>
</dbReference>
<protein>
    <submittedName>
        <fullName evidence="9">Vasorin</fullName>
    </submittedName>
</protein>
<keyword evidence="6" id="KW-1133">Transmembrane helix</keyword>
<evidence type="ECO:0000313" key="10">
    <source>
        <dbReference type="Proteomes" id="UP000289886"/>
    </source>
</evidence>
<dbReference type="PROSITE" id="PS50026">
    <property type="entry name" value="EGF_3"/>
    <property type="match status" value="1"/>
</dbReference>
<dbReference type="SUPFAM" id="SSF52058">
    <property type="entry name" value="L domain-like"/>
    <property type="match status" value="1"/>
</dbReference>
<accession>A0A444TYQ1</accession>
<reference evidence="9 10" key="1">
    <citation type="submission" date="2019-01" db="EMBL/GenBank/DDBJ databases">
        <title>Draft Genome and Complete Hox-Cluster Characterization of the Sterlet Sturgeon (Acipenser ruthenus).</title>
        <authorList>
            <person name="Wei Q."/>
        </authorList>
    </citation>
    <scope>NUCLEOTIDE SEQUENCE [LARGE SCALE GENOMIC DNA]</scope>
    <source>
        <strain evidence="9">WHYD16114868_AA</strain>
        <tissue evidence="9">Blood</tissue>
    </source>
</reference>
<dbReference type="SMART" id="SM00364">
    <property type="entry name" value="LRR_BAC"/>
    <property type="match status" value="4"/>
</dbReference>
<dbReference type="PROSITE" id="PS51450">
    <property type="entry name" value="LRR"/>
    <property type="match status" value="3"/>
</dbReference>
<evidence type="ECO:0000256" key="3">
    <source>
        <dbReference type="ARBA" id="ARBA00022737"/>
    </source>
</evidence>
<dbReference type="PROSITE" id="PS00022">
    <property type="entry name" value="EGF_1"/>
    <property type="match status" value="1"/>
</dbReference>
<dbReference type="AlphaFoldDB" id="A0A444TYQ1"/>
<dbReference type="InterPro" id="IPR000483">
    <property type="entry name" value="Cys-rich_flank_reg_C"/>
</dbReference>
<evidence type="ECO:0000256" key="7">
    <source>
        <dbReference type="SAM" id="SignalP"/>
    </source>
</evidence>
<keyword evidence="1" id="KW-0433">Leucine-rich repeat</keyword>
<dbReference type="SUPFAM" id="SSF57196">
    <property type="entry name" value="EGF/Laminin"/>
    <property type="match status" value="1"/>
</dbReference>
<dbReference type="PANTHER" id="PTHR45712:SF22">
    <property type="entry name" value="INSULIN-LIKE GROWTH FACTOR-BINDING PROTEIN COMPLEX ACID LABILE SUBUNIT"/>
    <property type="match status" value="1"/>
</dbReference>
<keyword evidence="6" id="KW-0472">Membrane</keyword>
<evidence type="ECO:0000256" key="6">
    <source>
        <dbReference type="SAM" id="Phobius"/>
    </source>
</evidence>
<name>A0A444TYQ1_ACIRT</name>
<comment type="caution">
    <text evidence="9">The sequence shown here is derived from an EMBL/GenBank/DDBJ whole genome shotgun (WGS) entry which is preliminary data.</text>
</comment>
<feature type="signal peptide" evidence="7">
    <location>
        <begin position="1"/>
        <end position="16"/>
    </location>
</feature>
<feature type="chain" id="PRO_5019123215" evidence="7">
    <location>
        <begin position="17"/>
        <end position="662"/>
    </location>
</feature>
<keyword evidence="10" id="KW-1185">Reference proteome</keyword>
<evidence type="ECO:0000256" key="2">
    <source>
        <dbReference type="ARBA" id="ARBA00022729"/>
    </source>
</evidence>
<dbReference type="InterPro" id="IPR003591">
    <property type="entry name" value="Leu-rich_rpt_typical-subtyp"/>
</dbReference>
<evidence type="ECO:0000256" key="1">
    <source>
        <dbReference type="ARBA" id="ARBA00022614"/>
    </source>
</evidence>
<keyword evidence="3" id="KW-0677">Repeat</keyword>
<dbReference type="Pfam" id="PF13855">
    <property type="entry name" value="LRR_8"/>
    <property type="match status" value="2"/>
</dbReference>
<dbReference type="PROSITE" id="PS01186">
    <property type="entry name" value="EGF_2"/>
    <property type="match status" value="1"/>
</dbReference>
<evidence type="ECO:0000259" key="8">
    <source>
        <dbReference type="PROSITE" id="PS50026"/>
    </source>
</evidence>
<dbReference type="CDD" id="cd00054">
    <property type="entry name" value="EGF_CA"/>
    <property type="match status" value="1"/>
</dbReference>
<feature type="transmembrane region" description="Helical" evidence="6">
    <location>
        <begin position="568"/>
        <end position="590"/>
    </location>
</feature>
<dbReference type="InterPro" id="IPR050333">
    <property type="entry name" value="SLRP"/>
</dbReference>
<dbReference type="SMART" id="SM00082">
    <property type="entry name" value="LRRCT"/>
    <property type="match status" value="1"/>
</dbReference>
<evidence type="ECO:0000256" key="4">
    <source>
        <dbReference type="PROSITE-ProRule" id="PRU00076"/>
    </source>
</evidence>
<dbReference type="Gene3D" id="2.10.25.10">
    <property type="entry name" value="Laminin"/>
    <property type="match status" value="1"/>
</dbReference>
<dbReference type="Gene3D" id="3.80.10.10">
    <property type="entry name" value="Ribonuclease Inhibitor"/>
    <property type="match status" value="2"/>
</dbReference>
<dbReference type="InterPro" id="IPR013783">
    <property type="entry name" value="Ig-like_fold"/>
</dbReference>
<sequence length="662" mass="72746">MKLLLLLLPFLAGVLAQGCPKDCMCNTPRKIFCIYRKAALVPQGVPDDTVSLYLFENKITSLSTEDFAGLSKLELLDLSQNAISHLPSQVFRPLESLRNLDLSSNHIEKITNESFSGLHWLERLYLHGNRISTIHPAAFDDLDHLLELKLQKNSLHVLPALHAPKLLLLDISFNQIPSLSARDLHTANLETLKLAGLGLSSLDGEVFENLGNLHELDLSDNQLTDFPIALKALRGLTKLSLAGNSQVAQLRNEDFNNLANLQELDVSNLNLQGLPEGFLKLFPRLQTLTAAENPFNCICPLAWFPPWVRNSQVQLLRTEETRCHFPPLNAGKVLERLEHQDFGCPTTTTVITTRVSTSTSKPGSTTDISLTLAPSQPSTQPPPAKEESTPAPVSPAPNSKTSPKVMHICPSNICLNGGTCQLDNLGELECACSKGFWGPYCENAEGTPEAISTPTVAMESAINARQVTSTSIAVDLHRYIQARQHLKGIRLSYRNLSGPDKRPMHLNLPASYPEYTVRGLRPNSTYYICASPMGEPEQQDSCCVEAQTSSQEHHSPITQSYDRHLTTMVVPSVAAVLLVMVVAAVGVYYLRRRRAKGHPDLGADPCPLELEGVKSCLENGTLPPKGPEIVQSQNGLECEVPLMHRHCPGNNNVPANMKNSYF</sequence>
<dbReference type="InterPro" id="IPR032675">
    <property type="entry name" value="LRR_dom_sf"/>
</dbReference>
<dbReference type="InterPro" id="IPR000742">
    <property type="entry name" value="EGF"/>
</dbReference>
<evidence type="ECO:0000313" key="9">
    <source>
        <dbReference type="EMBL" id="RXM28020.1"/>
    </source>
</evidence>
<keyword evidence="4" id="KW-1015">Disulfide bond</keyword>
<dbReference type="FunFam" id="3.80.10.10:FF:000211">
    <property type="entry name" value="vasorin"/>
    <property type="match status" value="1"/>
</dbReference>
<dbReference type="EMBL" id="SCEB01215732">
    <property type="protein sequence ID" value="RXM28020.1"/>
    <property type="molecule type" value="Genomic_DNA"/>
</dbReference>
<gene>
    <name evidence="9" type="ORF">EOD39_2773</name>
</gene>
<dbReference type="Proteomes" id="UP000289886">
    <property type="component" value="Unassembled WGS sequence"/>
</dbReference>
<feature type="region of interest" description="Disordered" evidence="5">
    <location>
        <begin position="355"/>
        <end position="402"/>
    </location>
</feature>
<organism evidence="9 10">
    <name type="scientific">Acipenser ruthenus</name>
    <name type="common">Sterlet sturgeon</name>
    <dbReference type="NCBI Taxonomy" id="7906"/>
    <lineage>
        <taxon>Eukaryota</taxon>
        <taxon>Metazoa</taxon>
        <taxon>Chordata</taxon>
        <taxon>Craniata</taxon>
        <taxon>Vertebrata</taxon>
        <taxon>Euteleostomi</taxon>
        <taxon>Actinopterygii</taxon>
        <taxon>Chondrostei</taxon>
        <taxon>Acipenseriformes</taxon>
        <taxon>Acipenseridae</taxon>
        <taxon>Acipenser</taxon>
    </lineage>
</organism>
<dbReference type="SMART" id="SM00365">
    <property type="entry name" value="LRR_SD22"/>
    <property type="match status" value="5"/>
</dbReference>
<keyword evidence="2 7" id="KW-0732">Signal</keyword>